<reference evidence="1" key="1">
    <citation type="journal article" date="2020" name="Stud. Mycol.">
        <title>101 Dothideomycetes genomes: a test case for predicting lifestyles and emergence of pathogens.</title>
        <authorList>
            <person name="Haridas S."/>
            <person name="Albert R."/>
            <person name="Binder M."/>
            <person name="Bloem J."/>
            <person name="Labutti K."/>
            <person name="Salamov A."/>
            <person name="Andreopoulos B."/>
            <person name="Baker S."/>
            <person name="Barry K."/>
            <person name="Bills G."/>
            <person name="Bluhm B."/>
            <person name="Cannon C."/>
            <person name="Castanera R."/>
            <person name="Culley D."/>
            <person name="Daum C."/>
            <person name="Ezra D."/>
            <person name="Gonzalez J."/>
            <person name="Henrissat B."/>
            <person name="Kuo A."/>
            <person name="Liang C."/>
            <person name="Lipzen A."/>
            <person name="Lutzoni F."/>
            <person name="Magnuson J."/>
            <person name="Mondo S."/>
            <person name="Nolan M."/>
            <person name="Ohm R."/>
            <person name="Pangilinan J."/>
            <person name="Park H.-J."/>
            <person name="Ramirez L."/>
            <person name="Alfaro M."/>
            <person name="Sun H."/>
            <person name="Tritt A."/>
            <person name="Yoshinaga Y."/>
            <person name="Zwiers L.-H."/>
            <person name="Turgeon B."/>
            <person name="Goodwin S."/>
            <person name="Spatafora J."/>
            <person name="Crous P."/>
            <person name="Grigoriev I."/>
        </authorList>
    </citation>
    <scope>NUCLEOTIDE SEQUENCE</scope>
    <source>
        <strain evidence="1">CBS 161.51</strain>
    </source>
</reference>
<evidence type="ECO:0000313" key="2">
    <source>
        <dbReference type="Proteomes" id="UP000800038"/>
    </source>
</evidence>
<proteinExistence type="predicted"/>
<dbReference type="Proteomes" id="UP000800038">
    <property type="component" value="Unassembled WGS sequence"/>
</dbReference>
<name>A0A6A5SFN6_9PLEO</name>
<organism evidence="1 2">
    <name type="scientific">Clathrospora elynae</name>
    <dbReference type="NCBI Taxonomy" id="706981"/>
    <lineage>
        <taxon>Eukaryota</taxon>
        <taxon>Fungi</taxon>
        <taxon>Dikarya</taxon>
        <taxon>Ascomycota</taxon>
        <taxon>Pezizomycotina</taxon>
        <taxon>Dothideomycetes</taxon>
        <taxon>Pleosporomycetidae</taxon>
        <taxon>Pleosporales</taxon>
        <taxon>Diademaceae</taxon>
        <taxon>Clathrospora</taxon>
    </lineage>
</organism>
<gene>
    <name evidence="1" type="ORF">EJ02DRAFT_437975</name>
</gene>
<dbReference type="OrthoDB" id="3764734at2759"/>
<accession>A0A6A5SFN6</accession>
<dbReference type="AlphaFoldDB" id="A0A6A5SFN6"/>
<sequence length="142" mass="16195">MTTIAHNGTITHAGIPNPNYVADSDIPRYAAIRFPNCVSGNEMQRLPDQVKELKYAKLPFKTTAAHGDTFLQAWIGLWRRYSSAPFVFAGRMQKKPALVNGIKNFMRIVDQILAKAATYLRKVDEPTYNRMKYSHRDISLQH</sequence>
<evidence type="ECO:0000313" key="1">
    <source>
        <dbReference type="EMBL" id="KAF1937286.1"/>
    </source>
</evidence>
<protein>
    <submittedName>
        <fullName evidence="1">Uncharacterized protein</fullName>
    </submittedName>
</protein>
<dbReference type="EMBL" id="ML976145">
    <property type="protein sequence ID" value="KAF1937286.1"/>
    <property type="molecule type" value="Genomic_DNA"/>
</dbReference>
<keyword evidence="2" id="KW-1185">Reference proteome</keyword>